<name>A0A9D4MC57_DREPO</name>
<protein>
    <submittedName>
        <fullName evidence="1">Uncharacterized protein</fullName>
    </submittedName>
</protein>
<reference evidence="1" key="1">
    <citation type="journal article" date="2019" name="bioRxiv">
        <title>The Genome of the Zebra Mussel, Dreissena polymorpha: A Resource for Invasive Species Research.</title>
        <authorList>
            <person name="McCartney M.A."/>
            <person name="Auch B."/>
            <person name="Kono T."/>
            <person name="Mallez S."/>
            <person name="Zhang Y."/>
            <person name="Obille A."/>
            <person name="Becker A."/>
            <person name="Abrahante J.E."/>
            <person name="Garbe J."/>
            <person name="Badalamenti J.P."/>
            <person name="Herman A."/>
            <person name="Mangelson H."/>
            <person name="Liachko I."/>
            <person name="Sullivan S."/>
            <person name="Sone E.D."/>
            <person name="Koren S."/>
            <person name="Silverstein K.A.T."/>
            <person name="Beckman K.B."/>
            <person name="Gohl D.M."/>
        </authorList>
    </citation>
    <scope>NUCLEOTIDE SEQUENCE</scope>
    <source>
        <strain evidence="1">Duluth1</strain>
        <tissue evidence="1">Whole animal</tissue>
    </source>
</reference>
<accession>A0A9D4MC57</accession>
<dbReference type="AlphaFoldDB" id="A0A9D4MC57"/>
<reference evidence="1" key="2">
    <citation type="submission" date="2020-11" db="EMBL/GenBank/DDBJ databases">
        <authorList>
            <person name="McCartney M.A."/>
            <person name="Auch B."/>
            <person name="Kono T."/>
            <person name="Mallez S."/>
            <person name="Becker A."/>
            <person name="Gohl D.M."/>
            <person name="Silverstein K.A.T."/>
            <person name="Koren S."/>
            <person name="Bechman K.B."/>
            <person name="Herman A."/>
            <person name="Abrahante J.E."/>
            <person name="Garbe J."/>
        </authorList>
    </citation>
    <scope>NUCLEOTIDE SEQUENCE</scope>
    <source>
        <strain evidence="1">Duluth1</strain>
        <tissue evidence="1">Whole animal</tissue>
    </source>
</reference>
<organism evidence="1 2">
    <name type="scientific">Dreissena polymorpha</name>
    <name type="common">Zebra mussel</name>
    <name type="synonym">Mytilus polymorpha</name>
    <dbReference type="NCBI Taxonomy" id="45954"/>
    <lineage>
        <taxon>Eukaryota</taxon>
        <taxon>Metazoa</taxon>
        <taxon>Spiralia</taxon>
        <taxon>Lophotrochozoa</taxon>
        <taxon>Mollusca</taxon>
        <taxon>Bivalvia</taxon>
        <taxon>Autobranchia</taxon>
        <taxon>Heteroconchia</taxon>
        <taxon>Euheterodonta</taxon>
        <taxon>Imparidentia</taxon>
        <taxon>Neoheterodontei</taxon>
        <taxon>Myida</taxon>
        <taxon>Dreissenoidea</taxon>
        <taxon>Dreissenidae</taxon>
        <taxon>Dreissena</taxon>
    </lineage>
</organism>
<dbReference type="EMBL" id="JAIWYP010000002">
    <property type="protein sequence ID" value="KAH3872994.1"/>
    <property type="molecule type" value="Genomic_DNA"/>
</dbReference>
<dbReference type="Proteomes" id="UP000828390">
    <property type="component" value="Unassembled WGS sequence"/>
</dbReference>
<gene>
    <name evidence="1" type="ORF">DPMN_036218</name>
</gene>
<comment type="caution">
    <text evidence="1">The sequence shown here is derived from an EMBL/GenBank/DDBJ whole genome shotgun (WGS) entry which is preliminary data.</text>
</comment>
<keyword evidence="2" id="KW-1185">Reference proteome</keyword>
<evidence type="ECO:0000313" key="2">
    <source>
        <dbReference type="Proteomes" id="UP000828390"/>
    </source>
</evidence>
<proteinExistence type="predicted"/>
<evidence type="ECO:0000313" key="1">
    <source>
        <dbReference type="EMBL" id="KAH3872994.1"/>
    </source>
</evidence>
<sequence>MVNSTNNTSADIIMNGEKLEELTTFKNLGAPLLSISFPTKYRLHESLVFSLLMYGS</sequence>